<accession>A0A0E0S4G2</accession>
<reference evidence="2 3" key="1">
    <citation type="journal article" date="2007" name="Science">
        <title>The Fusarium graminearum genome reveals a link between localized polymorphism and pathogen specialization.</title>
        <authorList>
            <person name="Cuomo C.A."/>
            <person name="Gueldener U."/>
            <person name="Xu J.-R."/>
            <person name="Trail F."/>
            <person name="Turgeon B.G."/>
            <person name="Di Pietro A."/>
            <person name="Walton J.D."/>
            <person name="Ma L.-J."/>
            <person name="Baker S.E."/>
            <person name="Rep M."/>
            <person name="Adam G."/>
            <person name="Antoniw J."/>
            <person name="Baldwin T."/>
            <person name="Calvo S.E."/>
            <person name="Chang Y.-L."/>
            <person name="DeCaprio D."/>
            <person name="Gale L.R."/>
            <person name="Gnerre S."/>
            <person name="Goswami R.S."/>
            <person name="Hammond-Kosack K."/>
            <person name="Harris L.J."/>
            <person name="Hilburn K."/>
            <person name="Kennell J.C."/>
            <person name="Kroken S."/>
            <person name="Magnuson J.K."/>
            <person name="Mannhaupt G."/>
            <person name="Mauceli E.W."/>
            <person name="Mewes H.-W."/>
            <person name="Mitterbauer R."/>
            <person name="Muehlbauer G."/>
            <person name="Muensterkoetter M."/>
            <person name="Nelson D."/>
            <person name="O'Donnell K."/>
            <person name="Ouellet T."/>
            <person name="Qi W."/>
            <person name="Quesneville H."/>
            <person name="Roncero M.I.G."/>
            <person name="Seong K.-Y."/>
            <person name="Tetko I.V."/>
            <person name="Urban M."/>
            <person name="Waalwijk C."/>
            <person name="Ward T.J."/>
            <person name="Yao J."/>
            <person name="Birren B.W."/>
            <person name="Kistler H.C."/>
        </authorList>
    </citation>
    <scope>NUCLEOTIDE SEQUENCE [LARGE SCALE GENOMIC DNA]</scope>
    <source>
        <strain evidence="3">ATCC MYA-4620 / CBS 123657 / FGSC 9075 / NRRL 31084 / PH-1</strain>
        <strain evidence="2">PH-1 / ATCC MYA-4620 / FGSC 9075 / NRRL 31084</strain>
    </source>
</reference>
<protein>
    <submittedName>
        <fullName evidence="1">Chromosome 2, complete genome</fullName>
    </submittedName>
</protein>
<proteinExistence type="predicted"/>
<dbReference type="InParanoid" id="A0A098DIY2"/>
<evidence type="ECO:0000313" key="2">
    <source>
        <dbReference type="EnsemblFungi" id="CEF78387"/>
    </source>
</evidence>
<dbReference type="Proteomes" id="UP000070720">
    <property type="component" value="Chromosome 2"/>
</dbReference>
<evidence type="ECO:0000313" key="3">
    <source>
        <dbReference type="Proteomes" id="UP000070720"/>
    </source>
</evidence>
<dbReference type="AlphaFoldDB" id="A0A098DIY2"/>
<name>A0A098DIY2_GIBZE</name>
<evidence type="ECO:0000313" key="1">
    <source>
        <dbReference type="EMBL" id="CEF78387.1"/>
    </source>
</evidence>
<sequence>MWYQWLGEAADTIAYGYRFSICNSFNHCHSATQYTLTSS</sequence>
<reference evidence="2" key="4">
    <citation type="submission" date="2017-01" db="UniProtKB">
        <authorList>
            <consortium name="EnsemblFungi"/>
        </authorList>
    </citation>
    <scope>IDENTIFICATION</scope>
    <source>
        <strain evidence="2">PH-1 / ATCC MYA-4620 / FGSC 9075 / NRRL 31084</strain>
    </source>
</reference>
<reference evidence="2 3" key="2">
    <citation type="journal article" date="2010" name="Nature">
        <title>Comparative genomics reveals mobile pathogenicity chromosomes in Fusarium.</title>
        <authorList>
            <person name="Ma L.J."/>
            <person name="van der Does H.C."/>
            <person name="Borkovich K.A."/>
            <person name="Coleman J.J."/>
            <person name="Daboussi M.J."/>
            <person name="Di Pietro A."/>
            <person name="Dufresne M."/>
            <person name="Freitag M."/>
            <person name="Grabherr M."/>
            <person name="Henrissat B."/>
            <person name="Houterman P.M."/>
            <person name="Kang S."/>
            <person name="Shim W.B."/>
            <person name="Woloshuk C."/>
            <person name="Xie X."/>
            <person name="Xu J.R."/>
            <person name="Antoniw J."/>
            <person name="Baker S.E."/>
            <person name="Bluhm B.H."/>
            <person name="Breakspear A."/>
            <person name="Brown D.W."/>
            <person name="Butchko R.A."/>
            <person name="Chapman S."/>
            <person name="Coulson R."/>
            <person name="Coutinho P.M."/>
            <person name="Danchin E.G."/>
            <person name="Diener A."/>
            <person name="Gale L.R."/>
            <person name="Gardiner D.M."/>
            <person name="Goff S."/>
            <person name="Hammond-Kosack K.E."/>
            <person name="Hilburn K."/>
            <person name="Hua-Van A."/>
            <person name="Jonkers W."/>
            <person name="Kazan K."/>
            <person name="Kodira C.D."/>
            <person name="Koehrsen M."/>
            <person name="Kumar L."/>
            <person name="Lee Y.H."/>
            <person name="Li L."/>
            <person name="Manners J.M."/>
            <person name="Miranda-Saavedra D."/>
            <person name="Mukherjee M."/>
            <person name="Park G."/>
            <person name="Park J."/>
            <person name="Park S.Y."/>
            <person name="Proctor R.H."/>
            <person name="Regev A."/>
            <person name="Ruiz-Roldan M.C."/>
            <person name="Sain D."/>
            <person name="Sakthikumar S."/>
            <person name="Sykes S."/>
            <person name="Schwartz D.C."/>
            <person name="Turgeon B.G."/>
            <person name="Wapinski I."/>
            <person name="Yoder O."/>
            <person name="Young S."/>
            <person name="Zeng Q."/>
            <person name="Zhou S."/>
            <person name="Galagan J."/>
            <person name="Cuomo C.A."/>
            <person name="Kistler H.C."/>
            <person name="Rep M."/>
        </authorList>
    </citation>
    <scope>GENOME REANNOTATION</scope>
    <source>
        <strain evidence="3">ATCC MYA-4620 / CBS 123657 / FGSC 9075 / NRRL 31084 / PH-1</strain>
        <strain evidence="2">PH-1 / ATCC MYA-4620 / FGSC 9075 / NRRL 31084</strain>
    </source>
</reference>
<accession>A0A098DIY2</accession>
<dbReference type="VEuPathDB" id="FungiDB:FGRAMPH1_01G13167"/>
<keyword evidence="3" id="KW-1185">Reference proteome</keyword>
<dbReference type="EMBL" id="HG970333">
    <property type="protein sequence ID" value="CEF78387.1"/>
    <property type="molecule type" value="Genomic_DNA"/>
</dbReference>
<gene>
    <name evidence="1" type="ORF">FGRAMPH1_01T13167</name>
</gene>
<organism evidence="1 3">
    <name type="scientific">Gibberella zeae (strain ATCC MYA-4620 / CBS 123657 / FGSC 9075 / NRRL 31084 / PH-1)</name>
    <name type="common">Wheat head blight fungus</name>
    <name type="synonym">Fusarium graminearum</name>
    <dbReference type="NCBI Taxonomy" id="229533"/>
    <lineage>
        <taxon>Eukaryota</taxon>
        <taxon>Fungi</taxon>
        <taxon>Dikarya</taxon>
        <taxon>Ascomycota</taxon>
        <taxon>Pezizomycotina</taxon>
        <taxon>Sordariomycetes</taxon>
        <taxon>Hypocreomycetidae</taxon>
        <taxon>Hypocreales</taxon>
        <taxon>Nectriaceae</taxon>
        <taxon>Fusarium</taxon>
    </lineage>
</organism>
<reference evidence="1 3" key="3">
    <citation type="journal article" date="2015" name="BMC Genomics">
        <title>The completed genome sequence of the pathogenic ascomycete fungus Fusarium graminearum.</title>
        <authorList>
            <person name="King R."/>
            <person name="Urban M."/>
            <person name="Hammond-Kosack M.C."/>
            <person name="Hassani-Pak K."/>
            <person name="Hammond-Kosack K.E."/>
        </authorList>
    </citation>
    <scope>NUCLEOTIDE SEQUENCE [LARGE SCALE GENOMIC DNA]</scope>
    <source>
        <strain evidence="3">ATCC MYA-4620 / CBS 123657 / FGSC 9075 / NRRL 31084 / PH-1</strain>
        <strain evidence="1">PH-1</strain>
    </source>
</reference>
<dbReference type="EnsemblFungi" id="CEF78387">
    <property type="protein sequence ID" value="CEF78387"/>
    <property type="gene ID" value="FGRRES_15193"/>
</dbReference>